<evidence type="ECO:0000313" key="5">
    <source>
        <dbReference type="Proteomes" id="UP000799538"/>
    </source>
</evidence>
<dbReference type="SUPFAM" id="SSF49265">
    <property type="entry name" value="Fibronectin type III"/>
    <property type="match status" value="1"/>
</dbReference>
<feature type="region of interest" description="Disordered" evidence="1">
    <location>
        <begin position="653"/>
        <end position="723"/>
    </location>
</feature>
<feature type="region of interest" description="Disordered" evidence="1">
    <location>
        <begin position="821"/>
        <end position="941"/>
    </location>
</feature>
<feature type="region of interest" description="Disordered" evidence="1">
    <location>
        <begin position="415"/>
        <end position="448"/>
    </location>
</feature>
<name>A0A6A6FXV9_9PEZI</name>
<keyword evidence="2" id="KW-0472">Membrane</keyword>
<dbReference type="InterPro" id="IPR036116">
    <property type="entry name" value="FN3_sf"/>
</dbReference>
<dbReference type="InterPro" id="IPR013783">
    <property type="entry name" value="Ig-like_fold"/>
</dbReference>
<organism evidence="4 5">
    <name type="scientific">Elsinoe ampelina</name>
    <dbReference type="NCBI Taxonomy" id="302913"/>
    <lineage>
        <taxon>Eukaryota</taxon>
        <taxon>Fungi</taxon>
        <taxon>Dikarya</taxon>
        <taxon>Ascomycota</taxon>
        <taxon>Pezizomycotina</taxon>
        <taxon>Dothideomycetes</taxon>
        <taxon>Dothideomycetidae</taxon>
        <taxon>Myriangiales</taxon>
        <taxon>Elsinoaceae</taxon>
        <taxon>Elsinoe</taxon>
    </lineage>
</organism>
<protein>
    <recommendedName>
        <fullName evidence="3">Fibronectin type-III domain-containing protein</fullName>
    </recommendedName>
</protein>
<feature type="compositionally biased region" description="Basic and acidic residues" evidence="1">
    <location>
        <begin position="349"/>
        <end position="359"/>
    </location>
</feature>
<feature type="compositionally biased region" description="Low complexity" evidence="1">
    <location>
        <begin position="1026"/>
        <end position="1037"/>
    </location>
</feature>
<dbReference type="CDD" id="cd00063">
    <property type="entry name" value="FN3"/>
    <property type="match status" value="1"/>
</dbReference>
<sequence>MELPLNSSEPHWLSFAEFLPDPSTRPGFILTQIILALNTAFIFLGSFSSLVCVALSALWLIFRVFAVAIKPLDELVTHLGFDVPQGPRIDLAAVKADAVTLHWKPADDRKTSTRYEVQVNGVTRGKVSQLDTSLVISNLLPDHNYVFRIIAINSHDFKAASEPVRIRTKSASTNDFYTAAQNVGEQKDGASTAPGPIIRPVKILDTLSNTSAAPAMARETSNGPSAMKRVIVPRRASPATFIPELLSNTTVEDVLTGSGLEATQQQLTERLEEIGKDIAEAERQILEEEQEADQSKIEQVKERDELRAALKEKENASKDLRKKVSAAERENTATQNKRAAQERQLQQKISEKRKVKDDTDRWIRESKEMHDYVEDCATKKTNYLADVERQKQELRQKMDDEAQVFKQLEDEVKEKSQEFKKLEREKSSSPASGEDPHHDYHRDDDEEDRQFEEYMARMEEEYRLASMALEEAKTFCDSAYRAVQEAYERSRQQAFMNAPPLMPLQPVSRTSSTRQRRGLSDQFVTSPVGSIAFPMTSGAPFGNSLNMTAPHDAFGPSPSAFYSATNGMLLAPRDDLGMSSSEVERLTGGAPMSPSVGAGLIPADLLSNADDEEPSRDIIPPPGLPDPRQNSNEAILPGLGAFGGANMLPGLGVSNIAGPDLSNHGPQSPGSVSSRSPSVFASPQASASNLAFHSPEPAVDTDGRSIRSGRSIRPVSGGLGPPGSRFAQILGLDKFNRQRGKTLPDDGLALGKLQSHSMPKEAFLEENPEMGKRRNSSHSGNFFGNFKSGFGGSAPKPDDAESLDAKMRPVRRPFMGFAGKDVWGGMFGAENTRPGSSRPGSAHSNEVPRTLQEDTASWSLLSKNGPLNRQSPLGADWGQSGLPQPQPRTWGSRYPSRRPSAQVGPSGGVSFDIAEDEDDDPVLRPPMQAPIGTRPSAPIERPVTPAAALNPAAKDFKSLFQFGEGKKEKPEKEKTKKGKEAATSLSTPDPNQLTPISSSHSPYLGAEDMSPPQSRKSRDSRSVMTAESSADAASSRASLDRTPSHQLAEVPTPTSSVAGSVGKGGFMQRLSRKSSSGKFALPVFQKKARPEKDKMLEESTEDLGASVSSLGGETEDGKTREDVGRGKRTWSTGFLGFGKGKAKEDKGRESLEGTPGMTGSEVSLEAASDTTTEEKA</sequence>
<dbReference type="SMART" id="SM00060">
    <property type="entry name" value="FN3"/>
    <property type="match status" value="1"/>
</dbReference>
<dbReference type="Gene3D" id="2.60.40.10">
    <property type="entry name" value="Immunoglobulins"/>
    <property type="match status" value="1"/>
</dbReference>
<dbReference type="PROSITE" id="PS50853">
    <property type="entry name" value="FN3"/>
    <property type="match status" value="1"/>
</dbReference>
<feature type="domain" description="Fibronectin type-III" evidence="3">
    <location>
        <begin position="83"/>
        <end position="171"/>
    </location>
</feature>
<feature type="compositionally biased region" description="Basic and acidic residues" evidence="1">
    <location>
        <begin position="964"/>
        <end position="980"/>
    </location>
</feature>
<feature type="transmembrane region" description="Helical" evidence="2">
    <location>
        <begin position="33"/>
        <end position="62"/>
    </location>
</feature>
<feature type="region of interest" description="Disordered" evidence="1">
    <location>
        <begin position="311"/>
        <end position="359"/>
    </location>
</feature>
<evidence type="ECO:0000259" key="3">
    <source>
        <dbReference type="PROSITE" id="PS50853"/>
    </source>
</evidence>
<feature type="compositionally biased region" description="Polar residues" evidence="1">
    <location>
        <begin position="983"/>
        <end position="1001"/>
    </location>
</feature>
<feature type="compositionally biased region" description="Polar residues" evidence="1">
    <location>
        <begin position="853"/>
        <end position="871"/>
    </location>
</feature>
<feature type="region of interest" description="Disordered" evidence="1">
    <location>
        <begin position="579"/>
        <end position="637"/>
    </location>
</feature>
<keyword evidence="2" id="KW-0812">Transmembrane</keyword>
<feature type="region of interest" description="Disordered" evidence="1">
    <location>
        <begin position="766"/>
        <end position="807"/>
    </location>
</feature>
<evidence type="ECO:0000313" key="4">
    <source>
        <dbReference type="EMBL" id="KAF2218322.1"/>
    </source>
</evidence>
<feature type="compositionally biased region" description="Basic and acidic residues" evidence="1">
    <location>
        <begin position="1115"/>
        <end position="1125"/>
    </location>
</feature>
<keyword evidence="2" id="KW-1133">Transmembrane helix</keyword>
<dbReference type="Proteomes" id="UP000799538">
    <property type="component" value="Unassembled WGS sequence"/>
</dbReference>
<feature type="compositionally biased region" description="Basic and acidic residues" evidence="1">
    <location>
        <begin position="796"/>
        <end position="807"/>
    </location>
</feature>
<feature type="compositionally biased region" description="Low complexity" evidence="1">
    <location>
        <begin position="665"/>
        <end position="684"/>
    </location>
</feature>
<dbReference type="OrthoDB" id="5572782at2759"/>
<evidence type="ECO:0000256" key="1">
    <source>
        <dbReference type="SAM" id="MobiDB-lite"/>
    </source>
</evidence>
<feature type="compositionally biased region" description="Polar residues" evidence="1">
    <location>
        <begin position="833"/>
        <end position="844"/>
    </location>
</feature>
<dbReference type="AlphaFoldDB" id="A0A6A6FXV9"/>
<gene>
    <name evidence="4" type="ORF">BDZ85DRAFT_270610</name>
</gene>
<dbReference type="InterPro" id="IPR003961">
    <property type="entry name" value="FN3_dom"/>
</dbReference>
<dbReference type="Pfam" id="PF00041">
    <property type="entry name" value="fn3"/>
    <property type="match status" value="1"/>
</dbReference>
<dbReference type="EMBL" id="ML992555">
    <property type="protein sequence ID" value="KAF2218322.1"/>
    <property type="molecule type" value="Genomic_DNA"/>
</dbReference>
<feature type="compositionally biased region" description="Low complexity" evidence="1">
    <location>
        <begin position="706"/>
        <end position="716"/>
    </location>
</feature>
<feature type="region of interest" description="Disordered" evidence="1">
    <location>
        <begin position="959"/>
        <end position="1176"/>
    </location>
</feature>
<feature type="compositionally biased region" description="Basic and acidic residues" evidence="1">
    <location>
        <begin position="1088"/>
        <end position="1097"/>
    </location>
</feature>
<accession>A0A6A6FXV9</accession>
<feature type="compositionally biased region" description="Basic and acidic residues" evidence="1">
    <location>
        <begin position="434"/>
        <end position="443"/>
    </location>
</feature>
<feature type="compositionally biased region" description="Polar residues" evidence="1">
    <location>
        <begin position="332"/>
        <end position="348"/>
    </location>
</feature>
<reference evidence="5" key="1">
    <citation type="journal article" date="2020" name="Stud. Mycol.">
        <title>101 Dothideomycetes genomes: A test case for predicting lifestyles and emergence of pathogens.</title>
        <authorList>
            <person name="Haridas S."/>
            <person name="Albert R."/>
            <person name="Binder M."/>
            <person name="Bloem J."/>
            <person name="LaButti K."/>
            <person name="Salamov A."/>
            <person name="Andreopoulos B."/>
            <person name="Baker S."/>
            <person name="Barry K."/>
            <person name="Bills G."/>
            <person name="Bluhm B."/>
            <person name="Cannon C."/>
            <person name="Castanera R."/>
            <person name="Culley D."/>
            <person name="Daum C."/>
            <person name="Ezra D."/>
            <person name="Gonzalez J."/>
            <person name="Henrissat B."/>
            <person name="Kuo A."/>
            <person name="Liang C."/>
            <person name="Lipzen A."/>
            <person name="Lutzoni F."/>
            <person name="Magnuson J."/>
            <person name="Mondo S."/>
            <person name="Nolan M."/>
            <person name="Ohm R."/>
            <person name="Pangilinan J."/>
            <person name="Park H.-J."/>
            <person name="Ramirez L."/>
            <person name="Alfaro M."/>
            <person name="Sun H."/>
            <person name="Tritt A."/>
            <person name="Yoshinaga Y."/>
            <person name="Zwiers L.-H."/>
            <person name="Turgeon B."/>
            <person name="Goodwin S."/>
            <person name="Spatafora J."/>
            <person name="Crous P."/>
            <person name="Grigoriev I."/>
        </authorList>
    </citation>
    <scope>NUCLEOTIDE SEQUENCE [LARGE SCALE GENOMIC DNA]</scope>
    <source>
        <strain evidence="5">CECT 20119</strain>
    </source>
</reference>
<feature type="compositionally biased region" description="Basic and acidic residues" evidence="1">
    <location>
        <begin position="415"/>
        <end position="427"/>
    </location>
</feature>
<feature type="compositionally biased region" description="Basic and acidic residues" evidence="1">
    <location>
        <begin position="1141"/>
        <end position="1151"/>
    </location>
</feature>
<evidence type="ECO:0000256" key="2">
    <source>
        <dbReference type="SAM" id="Phobius"/>
    </source>
</evidence>
<proteinExistence type="predicted"/>
<keyword evidence="5" id="KW-1185">Reference proteome</keyword>
<feature type="compositionally biased region" description="Low complexity" evidence="1">
    <location>
        <begin position="777"/>
        <end position="788"/>
    </location>
</feature>